<dbReference type="CDD" id="cd00067">
    <property type="entry name" value="GAL4"/>
    <property type="match status" value="1"/>
</dbReference>
<evidence type="ECO:0000256" key="1">
    <source>
        <dbReference type="ARBA" id="ARBA00023242"/>
    </source>
</evidence>
<sequence>MGDNGIDGVNRRAPETAGHAVPAAATDHLAQLAAALTRGSSSSNTVAQIPSTNHGDIPSTTAASGPGPGPVRRQKKRAQVSKACQRCRRLQKGCSESRPCQRCIGVGLEDQCLRSEMMIECHHSGGSRQGQHHSQSQSQTHVVLPRSYVHPGLVPASGSTGTWSFTQLPASPESLVNYPLAGGAASASSPHQAQQHHYQPSINLLPKAVLDHCIPRFFSRLYPTIPILTPSYVDHFIHMSSCSATAATLSNEGAEAQTLLLSLSALVLLQIEHPTAHLFASIGIPHSNSAYGRLLFEEAQASHHRALALGTQQKREATTLWIVLRVEDSGSEGKELAKVRRTLADRLFWVLLVSERSHAIRYRRPITLQITLTTPSLDFGADPEFTGLASLVALFRPLDTGFMALLNQEVTMTASAFGSPALVAGPLDVVEKLIAEAVPGQIPSPSPKTGPGSGSGFDTGHLHTTQVANLKITQLWLCVILWQIRLRIGLLIPPPGGTAVKESLTYHHPLSIAHELVLVTQSLPLESIRVHGVGLTEKVFDVACAMVDVLAKMPLEDRRCSESLLTTRERQEEEERDDLEWIRGLIHRLPGGQAIYDELLGKHIAGVLPGMGLRAFEE</sequence>
<evidence type="ECO:0000313" key="5">
    <source>
        <dbReference type="Proteomes" id="UP001303222"/>
    </source>
</evidence>
<dbReference type="EMBL" id="MU859064">
    <property type="protein sequence ID" value="KAK3956649.1"/>
    <property type="molecule type" value="Genomic_DNA"/>
</dbReference>
<feature type="compositionally biased region" description="Polar residues" evidence="2">
    <location>
        <begin position="40"/>
        <end position="63"/>
    </location>
</feature>
<organism evidence="4 5">
    <name type="scientific">Pseudoneurospora amorphoporcata</name>
    <dbReference type="NCBI Taxonomy" id="241081"/>
    <lineage>
        <taxon>Eukaryota</taxon>
        <taxon>Fungi</taxon>
        <taxon>Dikarya</taxon>
        <taxon>Ascomycota</taxon>
        <taxon>Pezizomycotina</taxon>
        <taxon>Sordariomycetes</taxon>
        <taxon>Sordariomycetidae</taxon>
        <taxon>Sordariales</taxon>
        <taxon>Sordariaceae</taxon>
        <taxon>Pseudoneurospora</taxon>
    </lineage>
</organism>
<evidence type="ECO:0000259" key="3">
    <source>
        <dbReference type="PROSITE" id="PS50048"/>
    </source>
</evidence>
<gene>
    <name evidence="4" type="ORF">QBC32DRAFT_394554</name>
</gene>
<feature type="region of interest" description="Disordered" evidence="2">
    <location>
        <begin position="40"/>
        <end position="80"/>
    </location>
</feature>
<dbReference type="Proteomes" id="UP001303222">
    <property type="component" value="Unassembled WGS sequence"/>
</dbReference>
<reference evidence="4" key="2">
    <citation type="submission" date="2023-06" db="EMBL/GenBank/DDBJ databases">
        <authorList>
            <consortium name="Lawrence Berkeley National Laboratory"/>
            <person name="Mondo S.J."/>
            <person name="Hensen N."/>
            <person name="Bonometti L."/>
            <person name="Westerberg I."/>
            <person name="Brannstrom I.O."/>
            <person name="Guillou S."/>
            <person name="Cros-Aarteil S."/>
            <person name="Calhoun S."/>
            <person name="Haridas S."/>
            <person name="Kuo A."/>
            <person name="Pangilinan J."/>
            <person name="Riley R."/>
            <person name="Labutti K."/>
            <person name="Andreopoulos B."/>
            <person name="Lipzen A."/>
            <person name="Chen C."/>
            <person name="Yanf M."/>
            <person name="Daum C."/>
            <person name="Ng V."/>
            <person name="Clum A."/>
            <person name="Steindorff A."/>
            <person name="Ohm R."/>
            <person name="Martin F."/>
            <person name="Silar P."/>
            <person name="Natvig D."/>
            <person name="Lalanne C."/>
            <person name="Gautier V."/>
            <person name="Ament-Velasquez S.L."/>
            <person name="Kruys A."/>
            <person name="Hutchinson M.I."/>
            <person name="Powell A.J."/>
            <person name="Barry K."/>
            <person name="Miller A.N."/>
            <person name="Grigoriev I.V."/>
            <person name="Debuchy R."/>
            <person name="Gladieux P."/>
            <person name="Thoren M.H."/>
            <person name="Johannesson H."/>
        </authorList>
    </citation>
    <scope>NUCLEOTIDE SEQUENCE</scope>
    <source>
        <strain evidence="4">CBS 626.80</strain>
    </source>
</reference>
<dbReference type="GO" id="GO:0000981">
    <property type="term" value="F:DNA-binding transcription factor activity, RNA polymerase II-specific"/>
    <property type="evidence" value="ECO:0007669"/>
    <property type="project" value="InterPro"/>
</dbReference>
<feature type="domain" description="Zn(2)-C6 fungal-type" evidence="3">
    <location>
        <begin position="83"/>
        <end position="112"/>
    </location>
</feature>
<dbReference type="GO" id="GO:0008270">
    <property type="term" value="F:zinc ion binding"/>
    <property type="evidence" value="ECO:0007669"/>
    <property type="project" value="InterPro"/>
</dbReference>
<dbReference type="PANTHER" id="PTHR31668">
    <property type="entry name" value="GLUCOSE TRANSPORT TRANSCRIPTION REGULATOR RGT1-RELATED-RELATED"/>
    <property type="match status" value="1"/>
</dbReference>
<dbReference type="InterPro" id="IPR050797">
    <property type="entry name" value="Carb_Metab_Trans_Reg"/>
</dbReference>
<accession>A0AAN6P2Q1</accession>
<dbReference type="InterPro" id="IPR001138">
    <property type="entry name" value="Zn2Cys6_DnaBD"/>
</dbReference>
<comment type="caution">
    <text evidence="4">The sequence shown here is derived from an EMBL/GenBank/DDBJ whole genome shotgun (WGS) entry which is preliminary data.</text>
</comment>
<reference evidence="4" key="1">
    <citation type="journal article" date="2023" name="Mol. Phylogenet. Evol.">
        <title>Genome-scale phylogeny and comparative genomics of the fungal order Sordariales.</title>
        <authorList>
            <person name="Hensen N."/>
            <person name="Bonometti L."/>
            <person name="Westerberg I."/>
            <person name="Brannstrom I.O."/>
            <person name="Guillou S."/>
            <person name="Cros-Aarteil S."/>
            <person name="Calhoun S."/>
            <person name="Haridas S."/>
            <person name="Kuo A."/>
            <person name="Mondo S."/>
            <person name="Pangilinan J."/>
            <person name="Riley R."/>
            <person name="LaButti K."/>
            <person name="Andreopoulos B."/>
            <person name="Lipzen A."/>
            <person name="Chen C."/>
            <person name="Yan M."/>
            <person name="Daum C."/>
            <person name="Ng V."/>
            <person name="Clum A."/>
            <person name="Steindorff A."/>
            <person name="Ohm R.A."/>
            <person name="Martin F."/>
            <person name="Silar P."/>
            <person name="Natvig D.O."/>
            <person name="Lalanne C."/>
            <person name="Gautier V."/>
            <person name="Ament-Velasquez S.L."/>
            <person name="Kruys A."/>
            <person name="Hutchinson M.I."/>
            <person name="Powell A.J."/>
            <person name="Barry K."/>
            <person name="Miller A.N."/>
            <person name="Grigoriev I.V."/>
            <person name="Debuchy R."/>
            <person name="Gladieux P."/>
            <person name="Hiltunen Thoren M."/>
            <person name="Johannesson H."/>
        </authorList>
    </citation>
    <scope>NUCLEOTIDE SEQUENCE</scope>
    <source>
        <strain evidence="4">CBS 626.80</strain>
    </source>
</reference>
<protein>
    <recommendedName>
        <fullName evidence="3">Zn(2)-C6 fungal-type domain-containing protein</fullName>
    </recommendedName>
</protein>
<keyword evidence="5" id="KW-1185">Reference proteome</keyword>
<dbReference type="PROSITE" id="PS50048">
    <property type="entry name" value="ZN2_CY6_FUNGAL_2"/>
    <property type="match status" value="1"/>
</dbReference>
<evidence type="ECO:0000256" key="2">
    <source>
        <dbReference type="SAM" id="MobiDB-lite"/>
    </source>
</evidence>
<feature type="region of interest" description="Disordered" evidence="2">
    <location>
        <begin position="1"/>
        <end position="21"/>
    </location>
</feature>
<dbReference type="PROSITE" id="PS00463">
    <property type="entry name" value="ZN2_CY6_FUNGAL_1"/>
    <property type="match status" value="1"/>
</dbReference>
<evidence type="ECO:0000313" key="4">
    <source>
        <dbReference type="EMBL" id="KAK3956649.1"/>
    </source>
</evidence>
<keyword evidence="1" id="KW-0539">Nucleus</keyword>
<name>A0AAN6P2Q1_9PEZI</name>
<proteinExistence type="predicted"/>
<dbReference type="PANTHER" id="PTHR31668:SF20">
    <property type="entry name" value="ZN(II)2CYS6 TRANSCRIPTION FACTOR (EUROFUNG)"/>
    <property type="match status" value="1"/>
</dbReference>
<dbReference type="AlphaFoldDB" id="A0AAN6P2Q1"/>